<accession>A0AAJ1EUW5</accession>
<protein>
    <submittedName>
        <fullName evidence="3">DUF3159 domain-containing protein</fullName>
    </submittedName>
</protein>
<feature type="transmembrane region" description="Helical" evidence="2">
    <location>
        <begin position="107"/>
        <end position="125"/>
    </location>
</feature>
<evidence type="ECO:0000256" key="2">
    <source>
        <dbReference type="SAM" id="Phobius"/>
    </source>
</evidence>
<feature type="transmembrane region" description="Helical" evidence="2">
    <location>
        <begin position="131"/>
        <end position="152"/>
    </location>
</feature>
<name>A0AAJ1EUW5_9ACTO</name>
<dbReference type="AlphaFoldDB" id="A0AAJ1EUW5"/>
<dbReference type="Proteomes" id="UP001200537">
    <property type="component" value="Unassembled WGS sequence"/>
</dbReference>
<dbReference type="InterPro" id="IPR016566">
    <property type="entry name" value="UCP010219"/>
</dbReference>
<gene>
    <name evidence="3" type="ORF">L0M99_03010</name>
</gene>
<keyword evidence="2" id="KW-1133">Transmembrane helix</keyword>
<reference evidence="3" key="1">
    <citation type="submission" date="2022-01" db="EMBL/GenBank/DDBJ databases">
        <title>Collection of gut derived symbiotic bacterial strains cultured from healthy donors.</title>
        <authorList>
            <person name="Lin H."/>
            <person name="Kohout C."/>
            <person name="Waligurski E."/>
            <person name="Pamer E.G."/>
        </authorList>
    </citation>
    <scope>NUCLEOTIDE SEQUENCE</scope>
    <source>
        <strain evidence="3">DFI.7.46</strain>
    </source>
</reference>
<keyword evidence="2" id="KW-0812">Transmembrane</keyword>
<sequence length="248" mass="27240">MNSSLESNNARGDQPESPHLSPDADPRGQSSLSGQLGGLGSQLGSQQFSMREAIGGPLGALEATLPTILVVAIYPFTNSLRLPVILALTVTVIFGAIRIFRHQSLRQVLAGLAGTLISVFWAWRSGQVENFFAFGFWINGVYSVILLATILARRPAIGWLVAGTVGKLDSWLRPPFRKFYELSRLCTWLWIGLFTLRLAVELPLYYANQLVPLGAARLILGLPAFALVGYFNWALLRAETSRLRGNDR</sequence>
<proteinExistence type="predicted"/>
<dbReference type="Pfam" id="PF11361">
    <property type="entry name" value="DUF3159"/>
    <property type="match status" value="1"/>
</dbReference>
<evidence type="ECO:0000256" key="1">
    <source>
        <dbReference type="SAM" id="MobiDB-lite"/>
    </source>
</evidence>
<dbReference type="EMBL" id="JAKNHJ010000004">
    <property type="protein sequence ID" value="MCG4617467.1"/>
    <property type="molecule type" value="Genomic_DNA"/>
</dbReference>
<evidence type="ECO:0000313" key="4">
    <source>
        <dbReference type="Proteomes" id="UP001200537"/>
    </source>
</evidence>
<feature type="region of interest" description="Disordered" evidence="1">
    <location>
        <begin position="1"/>
        <end position="33"/>
    </location>
</feature>
<dbReference type="RefSeq" id="WP_238127701.1">
    <property type="nucleotide sequence ID" value="NZ_JAKNHJ010000004.1"/>
</dbReference>
<feature type="transmembrane region" description="Helical" evidence="2">
    <location>
        <begin position="53"/>
        <end position="74"/>
    </location>
</feature>
<feature type="transmembrane region" description="Helical" evidence="2">
    <location>
        <begin position="80"/>
        <end position="100"/>
    </location>
</feature>
<feature type="transmembrane region" description="Helical" evidence="2">
    <location>
        <begin position="218"/>
        <end position="236"/>
    </location>
</feature>
<keyword evidence="2" id="KW-0472">Membrane</keyword>
<feature type="compositionally biased region" description="Polar residues" evidence="1">
    <location>
        <begin position="1"/>
        <end position="11"/>
    </location>
</feature>
<organism evidence="3 4">
    <name type="scientific">Varibaculum cambriense</name>
    <dbReference type="NCBI Taxonomy" id="184870"/>
    <lineage>
        <taxon>Bacteria</taxon>
        <taxon>Bacillati</taxon>
        <taxon>Actinomycetota</taxon>
        <taxon>Actinomycetes</taxon>
        <taxon>Actinomycetales</taxon>
        <taxon>Actinomycetaceae</taxon>
        <taxon>Varibaculum</taxon>
    </lineage>
</organism>
<evidence type="ECO:0000313" key="3">
    <source>
        <dbReference type="EMBL" id="MCG4617467.1"/>
    </source>
</evidence>
<comment type="caution">
    <text evidence="3">The sequence shown here is derived from an EMBL/GenBank/DDBJ whole genome shotgun (WGS) entry which is preliminary data.</text>
</comment>